<keyword evidence="8 10" id="KW-0456">Lyase</keyword>
<dbReference type="InterPro" id="IPR023561">
    <property type="entry name" value="Carbonic_anhydrase_a-class"/>
</dbReference>
<dbReference type="Pfam" id="PF00194">
    <property type="entry name" value="Carb_anhydrase"/>
    <property type="match status" value="1"/>
</dbReference>
<dbReference type="SMART" id="SM01057">
    <property type="entry name" value="Carb_anhydrase"/>
    <property type="match status" value="1"/>
</dbReference>
<evidence type="ECO:0000256" key="2">
    <source>
        <dbReference type="ARBA" id="ARBA00002904"/>
    </source>
</evidence>
<dbReference type="Gene3D" id="3.10.200.10">
    <property type="entry name" value="Alpha carbonic anhydrase"/>
    <property type="match status" value="1"/>
</dbReference>
<dbReference type="InterPro" id="IPR041891">
    <property type="entry name" value="Alpha_CA_prokaryot-like"/>
</dbReference>
<name>A1ZQG9_MICM2</name>
<feature type="domain" description="Alpha-carbonic anhydrase" evidence="12">
    <location>
        <begin position="31"/>
        <end position="255"/>
    </location>
</feature>
<reference evidence="13 14" key="1">
    <citation type="submission" date="2007-01" db="EMBL/GenBank/DDBJ databases">
        <authorList>
            <person name="Haygood M."/>
            <person name="Podell S."/>
            <person name="Anderson C."/>
            <person name="Hopkinson B."/>
            <person name="Roe K."/>
            <person name="Barbeau K."/>
            <person name="Gaasterland T."/>
            <person name="Ferriera S."/>
            <person name="Johnson J."/>
            <person name="Kravitz S."/>
            <person name="Beeson K."/>
            <person name="Sutton G."/>
            <person name="Rogers Y.-H."/>
            <person name="Friedman R."/>
            <person name="Frazier M."/>
            <person name="Venter J.C."/>
        </authorList>
    </citation>
    <scope>NUCLEOTIDE SEQUENCE [LARGE SCALE GENOMIC DNA]</scope>
    <source>
        <strain evidence="13 14">ATCC 23134</strain>
    </source>
</reference>
<dbReference type="GO" id="GO:0008270">
    <property type="term" value="F:zinc ion binding"/>
    <property type="evidence" value="ECO:0007669"/>
    <property type="project" value="UniProtKB-UniRule"/>
</dbReference>
<organism evidence="13 14">
    <name type="scientific">Microscilla marina ATCC 23134</name>
    <dbReference type="NCBI Taxonomy" id="313606"/>
    <lineage>
        <taxon>Bacteria</taxon>
        <taxon>Pseudomonadati</taxon>
        <taxon>Bacteroidota</taxon>
        <taxon>Cytophagia</taxon>
        <taxon>Cytophagales</taxon>
        <taxon>Microscillaceae</taxon>
        <taxon>Microscilla</taxon>
    </lineage>
</organism>
<dbReference type="EC" id="4.2.1.1" evidence="4 10"/>
<feature type="region of interest" description="Disordered" evidence="11">
    <location>
        <begin position="12"/>
        <end position="35"/>
    </location>
</feature>
<dbReference type="InterPro" id="IPR018338">
    <property type="entry name" value="Carbonic_anhydrase_a-class_CS"/>
</dbReference>
<dbReference type="CDD" id="cd03124">
    <property type="entry name" value="alpha_CA_prokaryotic_like"/>
    <property type="match status" value="1"/>
</dbReference>
<evidence type="ECO:0000313" key="14">
    <source>
        <dbReference type="Proteomes" id="UP000004095"/>
    </source>
</evidence>
<proteinExistence type="inferred from homology"/>
<comment type="function">
    <text evidence="2 10">Reversible hydration of carbon dioxide.</text>
</comment>
<dbReference type="PROSITE" id="PS00162">
    <property type="entry name" value="ALPHA_CA_1"/>
    <property type="match status" value="1"/>
</dbReference>
<evidence type="ECO:0000256" key="4">
    <source>
        <dbReference type="ARBA" id="ARBA00012925"/>
    </source>
</evidence>
<evidence type="ECO:0000256" key="11">
    <source>
        <dbReference type="SAM" id="MobiDB-lite"/>
    </source>
</evidence>
<evidence type="ECO:0000256" key="9">
    <source>
        <dbReference type="ARBA" id="ARBA00048348"/>
    </source>
</evidence>
<sequence>MWLLLNGCSIDSSEDSGQRVTSVDTTPNDSMDIPYNAQPKVPKIDNMKLHNSEVAYCLTHHRQSPINLNTPGKKAAHTLTFNYVSSHEVVKNLGHTVELEYDKGSSAVFDDKTYQLIQFHFHTPSEHRIDAERYPMEAHLVHQAADSTFLVISLLFEEKKENTFLKSFINDIPKTAGDSTEKSQEIDLTKFFPSDQRFYTYSGSLTTPPYTEGVRWVIFKQPVSCSKAQLDIFKKTEGFNARKLQPMNLRKLEEF</sequence>
<dbReference type="eggNOG" id="COG3338">
    <property type="taxonomic scope" value="Bacteria"/>
</dbReference>
<evidence type="ECO:0000313" key="13">
    <source>
        <dbReference type="EMBL" id="EAY27341.1"/>
    </source>
</evidence>
<evidence type="ECO:0000256" key="7">
    <source>
        <dbReference type="ARBA" id="ARBA00022833"/>
    </source>
</evidence>
<protein>
    <recommendedName>
        <fullName evidence="5 10">Carbonic anhydrase</fullName>
        <ecNumber evidence="4 10">4.2.1.1</ecNumber>
    </recommendedName>
</protein>
<comment type="caution">
    <text evidence="13">The sequence shown here is derived from an EMBL/GenBank/DDBJ whole genome shotgun (WGS) entry which is preliminary data.</text>
</comment>
<evidence type="ECO:0000256" key="3">
    <source>
        <dbReference type="ARBA" id="ARBA00010718"/>
    </source>
</evidence>
<dbReference type="EMBL" id="AAWS01000024">
    <property type="protein sequence ID" value="EAY27341.1"/>
    <property type="molecule type" value="Genomic_DNA"/>
</dbReference>
<dbReference type="PROSITE" id="PS51144">
    <property type="entry name" value="ALPHA_CA_2"/>
    <property type="match status" value="1"/>
</dbReference>
<dbReference type="InterPro" id="IPR001148">
    <property type="entry name" value="CA_dom"/>
</dbReference>
<gene>
    <name evidence="13" type="ORF">M23134_08293</name>
</gene>
<comment type="cofactor">
    <cofactor evidence="1 10">
        <name>Zn(2+)</name>
        <dbReference type="ChEBI" id="CHEBI:29105"/>
    </cofactor>
</comment>
<feature type="compositionally biased region" description="Polar residues" evidence="11">
    <location>
        <begin position="18"/>
        <end position="29"/>
    </location>
</feature>
<keyword evidence="6 10" id="KW-0479">Metal-binding</keyword>
<dbReference type="PANTHER" id="PTHR18952:SF265">
    <property type="entry name" value="CARBONIC ANHYDRASE"/>
    <property type="match status" value="1"/>
</dbReference>
<comment type="catalytic activity">
    <reaction evidence="9 10">
        <text>hydrogencarbonate + H(+) = CO2 + H2O</text>
        <dbReference type="Rhea" id="RHEA:10748"/>
        <dbReference type="ChEBI" id="CHEBI:15377"/>
        <dbReference type="ChEBI" id="CHEBI:15378"/>
        <dbReference type="ChEBI" id="CHEBI:16526"/>
        <dbReference type="ChEBI" id="CHEBI:17544"/>
        <dbReference type="EC" id="4.2.1.1"/>
    </reaction>
</comment>
<evidence type="ECO:0000256" key="6">
    <source>
        <dbReference type="ARBA" id="ARBA00022723"/>
    </source>
</evidence>
<keyword evidence="7 10" id="KW-0862">Zinc</keyword>
<comment type="similarity">
    <text evidence="3 10">Belongs to the alpha-carbonic anhydrase family.</text>
</comment>
<accession>A1ZQG9</accession>
<evidence type="ECO:0000256" key="1">
    <source>
        <dbReference type="ARBA" id="ARBA00001947"/>
    </source>
</evidence>
<dbReference type="AlphaFoldDB" id="A1ZQG9"/>
<dbReference type="PANTHER" id="PTHR18952">
    <property type="entry name" value="CARBONIC ANHYDRASE"/>
    <property type="match status" value="1"/>
</dbReference>
<dbReference type="GO" id="GO:0004089">
    <property type="term" value="F:carbonate dehydratase activity"/>
    <property type="evidence" value="ECO:0007669"/>
    <property type="project" value="UniProtKB-UniRule"/>
</dbReference>
<dbReference type="SUPFAM" id="SSF51069">
    <property type="entry name" value="Carbonic anhydrase"/>
    <property type="match status" value="1"/>
</dbReference>
<dbReference type="InterPro" id="IPR036398">
    <property type="entry name" value="CA_dom_sf"/>
</dbReference>
<dbReference type="Proteomes" id="UP000004095">
    <property type="component" value="Unassembled WGS sequence"/>
</dbReference>
<keyword evidence="14" id="KW-1185">Reference proteome</keyword>
<evidence type="ECO:0000256" key="5">
    <source>
        <dbReference type="ARBA" id="ARBA00014628"/>
    </source>
</evidence>
<evidence type="ECO:0000256" key="10">
    <source>
        <dbReference type="RuleBase" id="RU367011"/>
    </source>
</evidence>
<evidence type="ECO:0000259" key="12">
    <source>
        <dbReference type="PROSITE" id="PS51144"/>
    </source>
</evidence>
<evidence type="ECO:0000256" key="8">
    <source>
        <dbReference type="ARBA" id="ARBA00023239"/>
    </source>
</evidence>